<evidence type="ECO:0000313" key="2">
    <source>
        <dbReference type="Proteomes" id="UP000638263"/>
    </source>
</evidence>
<comment type="caution">
    <text evidence="1">The sequence shown here is derived from an EMBL/GenBank/DDBJ whole genome shotgun (WGS) entry which is preliminary data.</text>
</comment>
<proteinExistence type="predicted"/>
<dbReference type="Proteomes" id="UP000638263">
    <property type="component" value="Unassembled WGS sequence"/>
</dbReference>
<evidence type="ECO:0000313" key="1">
    <source>
        <dbReference type="EMBL" id="GGL13553.1"/>
    </source>
</evidence>
<organism evidence="1 2">
    <name type="scientific">Nocardia jinanensis</name>
    <dbReference type="NCBI Taxonomy" id="382504"/>
    <lineage>
        <taxon>Bacteria</taxon>
        <taxon>Bacillati</taxon>
        <taxon>Actinomycetota</taxon>
        <taxon>Actinomycetes</taxon>
        <taxon>Mycobacteriales</taxon>
        <taxon>Nocardiaceae</taxon>
        <taxon>Nocardia</taxon>
    </lineage>
</organism>
<reference evidence="1" key="2">
    <citation type="submission" date="2020-09" db="EMBL/GenBank/DDBJ databases">
        <authorList>
            <person name="Sun Q."/>
            <person name="Zhou Y."/>
        </authorList>
    </citation>
    <scope>NUCLEOTIDE SEQUENCE</scope>
    <source>
        <strain evidence="1">CGMCC 4.3508</strain>
    </source>
</reference>
<accession>A0A917RLP6</accession>
<gene>
    <name evidence="1" type="ORF">GCM10011588_29950</name>
</gene>
<reference evidence="1" key="1">
    <citation type="journal article" date="2014" name="Int. J. Syst. Evol. Microbiol.">
        <title>Complete genome sequence of Corynebacterium casei LMG S-19264T (=DSM 44701T), isolated from a smear-ripened cheese.</title>
        <authorList>
            <consortium name="US DOE Joint Genome Institute (JGI-PGF)"/>
            <person name="Walter F."/>
            <person name="Albersmeier A."/>
            <person name="Kalinowski J."/>
            <person name="Ruckert C."/>
        </authorList>
    </citation>
    <scope>NUCLEOTIDE SEQUENCE</scope>
    <source>
        <strain evidence="1">CGMCC 4.3508</strain>
    </source>
</reference>
<dbReference type="EMBL" id="BMMH01000005">
    <property type="protein sequence ID" value="GGL13553.1"/>
    <property type="molecule type" value="Genomic_DNA"/>
</dbReference>
<name>A0A917RLP6_9NOCA</name>
<keyword evidence="2" id="KW-1185">Reference proteome</keyword>
<sequence length="132" mass="13982">MPVLRHGLEVLAEVLAAHPPDESFDEALVAAFHASAGGPVLDRTRKLVPILQASPAMRAVLSQSFDDAEAILRRPVAERLGLGVSDIRTTVAVVLVTGLLRRATLDLAESDSTPDCLRDYLAVADIGALMSS</sequence>
<dbReference type="Gene3D" id="1.10.357.10">
    <property type="entry name" value="Tetracycline Repressor, domain 2"/>
    <property type="match status" value="1"/>
</dbReference>
<protein>
    <submittedName>
        <fullName evidence="1">Uncharacterized protein</fullName>
    </submittedName>
</protein>
<dbReference type="AlphaFoldDB" id="A0A917RLP6"/>